<dbReference type="GO" id="GO:0006897">
    <property type="term" value="P:endocytosis"/>
    <property type="evidence" value="ECO:0007669"/>
    <property type="project" value="TreeGrafter"/>
</dbReference>
<feature type="transmembrane region" description="Helical" evidence="1">
    <location>
        <begin position="38"/>
        <end position="58"/>
    </location>
</feature>
<dbReference type="GO" id="GO:0005886">
    <property type="term" value="C:plasma membrane"/>
    <property type="evidence" value="ECO:0007669"/>
    <property type="project" value="TreeGrafter"/>
</dbReference>
<dbReference type="InterPro" id="IPR051697">
    <property type="entry name" value="Patched_domain-protein"/>
</dbReference>
<dbReference type="PANTHER" id="PTHR10796">
    <property type="entry name" value="PATCHED-RELATED"/>
    <property type="match status" value="1"/>
</dbReference>
<gene>
    <name evidence="3" type="ORF">GPUH_LOCUS6243</name>
</gene>
<feature type="domain" description="Protein export membrane protein SecD/SecF C-terminal" evidence="2">
    <location>
        <begin position="8"/>
        <end position="80"/>
    </location>
</feature>
<dbReference type="AlphaFoldDB" id="A0A183DC03"/>
<dbReference type="WBParaSite" id="GPUH_0000625201-mRNA-1">
    <property type="protein sequence ID" value="GPUH_0000625201-mRNA-1"/>
    <property type="gene ID" value="GPUH_0000625201"/>
</dbReference>
<dbReference type="GO" id="GO:0030659">
    <property type="term" value="C:cytoplasmic vesicle membrane"/>
    <property type="evidence" value="ECO:0007669"/>
    <property type="project" value="TreeGrafter"/>
</dbReference>
<keyword evidence="4" id="KW-1185">Reference proteome</keyword>
<dbReference type="Pfam" id="PF02355">
    <property type="entry name" value="SecD_SecF_C"/>
    <property type="match status" value="1"/>
</dbReference>
<name>A0A183DC03_9BILA</name>
<keyword evidence="1" id="KW-0472">Membrane</keyword>
<feature type="transmembrane region" description="Helical" evidence="1">
    <location>
        <begin position="12"/>
        <end position="31"/>
    </location>
</feature>
<evidence type="ECO:0000313" key="5">
    <source>
        <dbReference type="WBParaSite" id="GPUH_0000625201-mRNA-1"/>
    </source>
</evidence>
<evidence type="ECO:0000313" key="3">
    <source>
        <dbReference type="EMBL" id="VDK53973.1"/>
    </source>
</evidence>
<keyword evidence="1" id="KW-0812">Transmembrane</keyword>
<protein>
    <submittedName>
        <fullName evidence="5">MMPL domain-containing protein</fullName>
    </submittedName>
</protein>
<organism evidence="5">
    <name type="scientific">Gongylonema pulchrum</name>
    <dbReference type="NCBI Taxonomy" id="637853"/>
    <lineage>
        <taxon>Eukaryota</taxon>
        <taxon>Metazoa</taxon>
        <taxon>Ecdysozoa</taxon>
        <taxon>Nematoda</taxon>
        <taxon>Chromadorea</taxon>
        <taxon>Rhabditida</taxon>
        <taxon>Spirurina</taxon>
        <taxon>Spiruromorpha</taxon>
        <taxon>Spiruroidea</taxon>
        <taxon>Gongylonematidae</taxon>
        <taxon>Gongylonema</taxon>
    </lineage>
</organism>
<evidence type="ECO:0000259" key="2">
    <source>
        <dbReference type="Pfam" id="PF02355"/>
    </source>
</evidence>
<reference evidence="5" key="1">
    <citation type="submission" date="2016-06" db="UniProtKB">
        <authorList>
            <consortium name="WormBaseParasite"/>
        </authorList>
    </citation>
    <scope>IDENTIFICATION</scope>
</reference>
<dbReference type="GO" id="GO:0018996">
    <property type="term" value="P:molting cycle, collagen and cuticulin-based cuticle"/>
    <property type="evidence" value="ECO:0007669"/>
    <property type="project" value="TreeGrafter"/>
</dbReference>
<dbReference type="InterPro" id="IPR048634">
    <property type="entry name" value="SecD_SecF_C"/>
</dbReference>
<keyword evidence="1" id="KW-1133">Transmembrane helix</keyword>
<feature type="transmembrane region" description="Helical" evidence="1">
    <location>
        <begin position="64"/>
        <end position="88"/>
    </location>
</feature>
<dbReference type="OrthoDB" id="5874116at2759"/>
<evidence type="ECO:0000256" key="1">
    <source>
        <dbReference type="SAM" id="Phobius"/>
    </source>
</evidence>
<dbReference type="SUPFAM" id="SSF82866">
    <property type="entry name" value="Multidrug efflux transporter AcrB transmembrane domain"/>
    <property type="match status" value="1"/>
</dbReference>
<dbReference type="EMBL" id="UYRT01014402">
    <property type="protein sequence ID" value="VDK53973.1"/>
    <property type="molecule type" value="Genomic_DNA"/>
</dbReference>
<evidence type="ECO:0000313" key="4">
    <source>
        <dbReference type="Proteomes" id="UP000271098"/>
    </source>
</evidence>
<proteinExistence type="predicted"/>
<dbReference type="PANTHER" id="PTHR10796:SF104">
    <property type="entry name" value="SSD DOMAIN-CONTAINING PROTEIN"/>
    <property type="match status" value="1"/>
</dbReference>
<sequence>MLQTLTIESTVLWSVLAALCCTATACFIFIPNAVSIGCAVYSVFSISIGIFGILSHLGVDLDPISMAALLMAIGFSVDFTAHISYHYYKTTAKVVKR</sequence>
<dbReference type="Proteomes" id="UP000271098">
    <property type="component" value="Unassembled WGS sequence"/>
</dbReference>
<dbReference type="Gene3D" id="1.20.1640.10">
    <property type="entry name" value="Multidrug efflux transporter AcrB transmembrane domain"/>
    <property type="match status" value="1"/>
</dbReference>
<reference evidence="3 4" key="2">
    <citation type="submission" date="2018-11" db="EMBL/GenBank/DDBJ databases">
        <authorList>
            <consortium name="Pathogen Informatics"/>
        </authorList>
    </citation>
    <scope>NUCLEOTIDE SEQUENCE [LARGE SCALE GENOMIC DNA]</scope>
</reference>
<accession>A0A183DC03</accession>